<feature type="signal peptide" evidence="1">
    <location>
        <begin position="1"/>
        <end position="21"/>
    </location>
</feature>
<dbReference type="EMBL" id="VIEB01000116">
    <property type="protein sequence ID" value="TQE05723.1"/>
    <property type="molecule type" value="Genomic_DNA"/>
</dbReference>
<name>A0A540N596_MALBA</name>
<evidence type="ECO:0008006" key="4">
    <source>
        <dbReference type="Google" id="ProtNLM"/>
    </source>
</evidence>
<dbReference type="AlphaFoldDB" id="A0A540N596"/>
<evidence type="ECO:0000313" key="2">
    <source>
        <dbReference type="EMBL" id="TQE05723.1"/>
    </source>
</evidence>
<proteinExistence type="predicted"/>
<organism evidence="2 3">
    <name type="scientific">Malus baccata</name>
    <name type="common">Siberian crab apple</name>
    <name type="synonym">Pyrus baccata</name>
    <dbReference type="NCBI Taxonomy" id="106549"/>
    <lineage>
        <taxon>Eukaryota</taxon>
        <taxon>Viridiplantae</taxon>
        <taxon>Streptophyta</taxon>
        <taxon>Embryophyta</taxon>
        <taxon>Tracheophyta</taxon>
        <taxon>Spermatophyta</taxon>
        <taxon>Magnoliopsida</taxon>
        <taxon>eudicotyledons</taxon>
        <taxon>Gunneridae</taxon>
        <taxon>Pentapetalae</taxon>
        <taxon>rosids</taxon>
        <taxon>fabids</taxon>
        <taxon>Rosales</taxon>
        <taxon>Rosaceae</taxon>
        <taxon>Amygdaloideae</taxon>
        <taxon>Maleae</taxon>
        <taxon>Malus</taxon>
    </lineage>
</organism>
<keyword evidence="3" id="KW-1185">Reference proteome</keyword>
<comment type="caution">
    <text evidence="2">The sequence shown here is derived from an EMBL/GenBank/DDBJ whole genome shotgun (WGS) entry which is preliminary data.</text>
</comment>
<sequence length="81" mass="9312">MTVTFLFLDLLFLLLFRQLRCLALRRLQLTISIPLFGCREKGISGTLQGSGKEAAKARHRLQKNKATQLQKVAATKERYEY</sequence>
<evidence type="ECO:0000313" key="3">
    <source>
        <dbReference type="Proteomes" id="UP000315295"/>
    </source>
</evidence>
<protein>
    <recommendedName>
        <fullName evidence="4">Small EDRK-rich factor-like N-terminal domain-containing protein</fullName>
    </recommendedName>
</protein>
<evidence type="ECO:0000256" key="1">
    <source>
        <dbReference type="SAM" id="SignalP"/>
    </source>
</evidence>
<feature type="chain" id="PRO_5021762837" description="Small EDRK-rich factor-like N-terminal domain-containing protein" evidence="1">
    <location>
        <begin position="22"/>
        <end position="81"/>
    </location>
</feature>
<keyword evidence="1" id="KW-0732">Signal</keyword>
<gene>
    <name evidence="2" type="ORF">C1H46_008629</name>
</gene>
<reference evidence="2 3" key="1">
    <citation type="journal article" date="2019" name="G3 (Bethesda)">
        <title>Sequencing of a Wild Apple (Malus baccata) Genome Unravels the Differences Between Cultivated and Wild Apple Species Regarding Disease Resistance and Cold Tolerance.</title>
        <authorList>
            <person name="Chen X."/>
        </authorList>
    </citation>
    <scope>NUCLEOTIDE SEQUENCE [LARGE SCALE GENOMIC DNA]</scope>
    <source>
        <strain evidence="3">cv. Shandingzi</strain>
        <tissue evidence="2">Leaves</tissue>
    </source>
</reference>
<dbReference type="Proteomes" id="UP000315295">
    <property type="component" value="Unassembled WGS sequence"/>
</dbReference>
<accession>A0A540N596</accession>